<dbReference type="AlphaFoldDB" id="A0A4Y9ZWL5"/>
<feature type="compositionally biased region" description="Low complexity" evidence="1">
    <location>
        <begin position="235"/>
        <end position="244"/>
    </location>
</feature>
<feature type="region of interest" description="Disordered" evidence="1">
    <location>
        <begin position="1"/>
        <end position="20"/>
    </location>
</feature>
<organism evidence="2 3">
    <name type="scientific">Hericium alpestre</name>
    <dbReference type="NCBI Taxonomy" id="135208"/>
    <lineage>
        <taxon>Eukaryota</taxon>
        <taxon>Fungi</taxon>
        <taxon>Dikarya</taxon>
        <taxon>Basidiomycota</taxon>
        <taxon>Agaricomycotina</taxon>
        <taxon>Agaricomycetes</taxon>
        <taxon>Russulales</taxon>
        <taxon>Hericiaceae</taxon>
        <taxon>Hericium</taxon>
    </lineage>
</organism>
<dbReference type="PANTHER" id="PTHR43721">
    <property type="entry name" value="ELONGATION FACTOR TU-RELATED"/>
    <property type="match status" value="1"/>
</dbReference>
<protein>
    <submittedName>
        <fullName evidence="2">Uncharacterized protein</fullName>
    </submittedName>
</protein>
<dbReference type="GO" id="GO:0003746">
    <property type="term" value="F:translation elongation factor activity"/>
    <property type="evidence" value="ECO:0007669"/>
    <property type="project" value="TreeGrafter"/>
</dbReference>
<comment type="caution">
    <text evidence="2">The sequence shown here is derived from an EMBL/GenBank/DDBJ whole genome shotgun (WGS) entry which is preliminary data.</text>
</comment>
<dbReference type="OrthoDB" id="248233at2759"/>
<dbReference type="Proteomes" id="UP000298061">
    <property type="component" value="Unassembled WGS sequence"/>
</dbReference>
<dbReference type="InterPro" id="IPR050055">
    <property type="entry name" value="EF-Tu_GTPase"/>
</dbReference>
<evidence type="ECO:0000313" key="2">
    <source>
        <dbReference type="EMBL" id="TFY78540.1"/>
    </source>
</evidence>
<dbReference type="PANTHER" id="PTHR43721:SF9">
    <property type="entry name" value="GTP-BINDING PROTEIN 1"/>
    <property type="match status" value="1"/>
</dbReference>
<evidence type="ECO:0000256" key="1">
    <source>
        <dbReference type="SAM" id="MobiDB-lite"/>
    </source>
</evidence>
<reference evidence="2 3" key="1">
    <citation type="submission" date="2019-02" db="EMBL/GenBank/DDBJ databases">
        <title>Genome sequencing of the rare red list fungi Hericium alpestre (H. flagellum).</title>
        <authorList>
            <person name="Buettner E."/>
            <person name="Kellner H."/>
        </authorList>
    </citation>
    <scope>NUCLEOTIDE SEQUENCE [LARGE SCALE GENOMIC DNA]</scope>
    <source>
        <strain evidence="2 3">DSM 108284</strain>
    </source>
</reference>
<accession>A0A4Y9ZWL5</accession>
<feature type="region of interest" description="Disordered" evidence="1">
    <location>
        <begin position="225"/>
        <end position="245"/>
    </location>
</feature>
<feature type="region of interest" description="Disordered" evidence="1">
    <location>
        <begin position="161"/>
        <end position="198"/>
    </location>
</feature>
<feature type="compositionally biased region" description="Basic and acidic residues" evidence="1">
    <location>
        <begin position="169"/>
        <end position="184"/>
    </location>
</feature>
<gene>
    <name evidence="2" type="ORF">EWM64_g5471</name>
</gene>
<keyword evidence="3" id="KW-1185">Reference proteome</keyword>
<sequence length="450" mass="48048">MFGESDSESPRVPSPWDPYISSASPVPPEKLSYSAEIGALPQLVAEHEEVRFVSKSFHSNKAYSLGCQGNVEYKLHLLNPSQARLARLTTQLKWRLLEGGGQAFYELGVSDSGALIGLTQDALQGTLETLQAMAADLGARVVIVKEIELMGVGVRVEDEKEFSKKKRDRDRDKEKGRVKAKFRESPQPTTPALGPSSVASTASTITSITASSFSSTLSFRADSDTDSVGLTADCSPSSSPSPFSAAVCTPEDGPFVPAIEVDLDDSLALFSMDPEPDMDLPDTAVPHSVFEDIAGVAKGPVLVQPSTPPAPLYQRPEFGASAPLLGSRSPPLAIPHRTISKAEKKRINRDVQRAERQDVLGTAASTAPAGLVPFAEQLPAVEVVMPGEGTSTDEAILCEVLQSLEIGDPPEKATCTTRTIVEAMIIRQLNVEEAFLNFTAFDDLGSGLPN</sequence>
<dbReference type="EMBL" id="SFCI01000660">
    <property type="protein sequence ID" value="TFY78540.1"/>
    <property type="molecule type" value="Genomic_DNA"/>
</dbReference>
<evidence type="ECO:0000313" key="3">
    <source>
        <dbReference type="Proteomes" id="UP000298061"/>
    </source>
</evidence>
<name>A0A4Y9ZWL5_9AGAM</name>
<proteinExistence type="predicted"/>